<gene>
    <name evidence="5" type="primary">LOC106806611</name>
</gene>
<feature type="domain" description="Calpain catalytic" evidence="3">
    <location>
        <begin position="20"/>
        <end position="317"/>
    </location>
</feature>
<evidence type="ECO:0000256" key="1">
    <source>
        <dbReference type="ARBA" id="ARBA00007623"/>
    </source>
</evidence>
<evidence type="ECO:0000256" key="2">
    <source>
        <dbReference type="PROSITE-ProRule" id="PRU00239"/>
    </source>
</evidence>
<dbReference type="SUPFAM" id="SSF47473">
    <property type="entry name" value="EF-hand"/>
    <property type="match status" value="1"/>
</dbReference>
<dbReference type="InterPro" id="IPR011992">
    <property type="entry name" value="EF-hand-dom_pair"/>
</dbReference>
<protein>
    <submittedName>
        <fullName evidence="5">Calpain-C-like</fullName>
    </submittedName>
</protein>
<comment type="caution">
    <text evidence="2">Lacks conserved residue(s) required for the propagation of feature annotation.</text>
</comment>
<dbReference type="InterPro" id="IPR038765">
    <property type="entry name" value="Papain-like_cys_pep_sf"/>
</dbReference>
<dbReference type="PROSITE" id="PS50203">
    <property type="entry name" value="CALPAIN_CAT"/>
    <property type="match status" value="1"/>
</dbReference>
<reference evidence="5" key="1">
    <citation type="submission" date="2025-08" db="UniProtKB">
        <authorList>
            <consortium name="RefSeq"/>
        </authorList>
    </citation>
    <scope>IDENTIFICATION</scope>
</reference>
<dbReference type="Pfam" id="PF00648">
    <property type="entry name" value="Peptidase_C2"/>
    <property type="match status" value="1"/>
</dbReference>
<comment type="similarity">
    <text evidence="1">Belongs to the peptidase C2 family.</text>
</comment>
<name>A0ABM1DVX9_PRICU</name>
<proteinExistence type="inferred from homology"/>
<evidence type="ECO:0000313" key="4">
    <source>
        <dbReference type="Proteomes" id="UP000695022"/>
    </source>
</evidence>
<evidence type="ECO:0000259" key="3">
    <source>
        <dbReference type="PROSITE" id="PS50203"/>
    </source>
</evidence>
<dbReference type="CDD" id="cd00214">
    <property type="entry name" value="Calpain_III"/>
    <property type="match status" value="1"/>
</dbReference>
<organism evidence="4 5">
    <name type="scientific">Priapulus caudatus</name>
    <name type="common">Priapulid worm</name>
    <dbReference type="NCBI Taxonomy" id="37621"/>
    <lineage>
        <taxon>Eukaryota</taxon>
        <taxon>Metazoa</taxon>
        <taxon>Ecdysozoa</taxon>
        <taxon>Scalidophora</taxon>
        <taxon>Priapulida</taxon>
        <taxon>Priapulimorpha</taxon>
        <taxon>Priapulimorphida</taxon>
        <taxon>Priapulidae</taxon>
        <taxon>Priapulus</taxon>
    </lineage>
</organism>
<dbReference type="InterPro" id="IPR033883">
    <property type="entry name" value="C2_III"/>
</dbReference>
<sequence length="614" mass="69807">MAATLRVEDLKQACIGSGHLYEDRGVRLSPRTRCFTTRHRAFQFQWKRPKELVSKPCFLLDGQNQCDITTGKLGDSWLVSSLGSLYLTKSMFFRVIPSEQSFDDDYCGLFYFRVWWHGTWKKVVIDDRLPTVNNKLVFIQSDGSHQFWAALIEKAFAKLYGSYEALKYNTIVDGLTDLTGGVVETMDMKDDPMACSILLRSMLDVSSLVTCSTPNPAKGSVPEILPNGLSLGRSYRVIQLEKVSTSMDESIQLVRLRNPWGAANYSGAWQEGSLEWNTVSQKDKDALGIGLKADGEFWMPYYDFVKCFASLELVHIAWETVQLEPTLNKKKPWELQTFHGRWCRGVTAGGCRNHAETFYTNPQLLLTVSEADDVLISLQQHNSYDPHVIGFSVYQLTKVIAERLPVNFFQNYVAKYHSRYTNSRQITHRYWLPQGRYVIMPTTHEAGKEGGFTVRISSCTQVNLQLLDDTTAVTKTVLIKAPQRSGAESYENIFLQYADEQRQVDVFCLSQALKVCLPKGNILAVTPKRRIVASWKAEKLREALKDVGFYLSTDVICVIMMRHIRKDGLLYFVDFVSCILQLYAAFGQFNKRDPAHGGIVKMNLSDWIRAAVHT</sequence>
<dbReference type="InterPro" id="IPR001300">
    <property type="entry name" value="Peptidase_C2_calpain_cat"/>
</dbReference>
<dbReference type="InterPro" id="IPR022683">
    <property type="entry name" value="Calpain_III"/>
</dbReference>
<dbReference type="SMART" id="SM00720">
    <property type="entry name" value="calpain_III"/>
    <property type="match status" value="1"/>
</dbReference>
<dbReference type="SMART" id="SM00230">
    <property type="entry name" value="CysPc"/>
    <property type="match status" value="1"/>
</dbReference>
<dbReference type="SUPFAM" id="SSF54001">
    <property type="entry name" value="Cysteine proteinases"/>
    <property type="match status" value="1"/>
</dbReference>
<dbReference type="Gene3D" id="2.60.120.380">
    <property type="match status" value="1"/>
</dbReference>
<dbReference type="CDD" id="cd00044">
    <property type="entry name" value="CysPc"/>
    <property type="match status" value="1"/>
</dbReference>
<dbReference type="PANTHER" id="PTHR10183">
    <property type="entry name" value="CALPAIN"/>
    <property type="match status" value="1"/>
</dbReference>
<dbReference type="InterPro" id="IPR022682">
    <property type="entry name" value="Calpain_domain_III"/>
</dbReference>
<dbReference type="RefSeq" id="XP_014664100.1">
    <property type="nucleotide sequence ID" value="XM_014808614.1"/>
</dbReference>
<dbReference type="Gene3D" id="1.10.238.10">
    <property type="entry name" value="EF-hand"/>
    <property type="match status" value="1"/>
</dbReference>
<dbReference type="SUPFAM" id="SSF49758">
    <property type="entry name" value="Calpain large subunit, middle domain (domain III)"/>
    <property type="match status" value="1"/>
</dbReference>
<dbReference type="Gene3D" id="3.90.70.10">
    <property type="entry name" value="Cysteine proteinases"/>
    <property type="match status" value="1"/>
</dbReference>
<dbReference type="InterPro" id="IPR022684">
    <property type="entry name" value="Calpain_cysteine_protease"/>
</dbReference>
<dbReference type="PANTHER" id="PTHR10183:SF394">
    <property type="entry name" value="CALPAIN-C"/>
    <property type="match status" value="1"/>
</dbReference>
<evidence type="ECO:0000313" key="5">
    <source>
        <dbReference type="RefSeq" id="XP_014664100.1"/>
    </source>
</evidence>
<accession>A0ABM1DVX9</accession>
<dbReference type="InterPro" id="IPR036213">
    <property type="entry name" value="Calpain_III_sf"/>
</dbReference>
<dbReference type="PRINTS" id="PR00704">
    <property type="entry name" value="CALPAIN"/>
</dbReference>
<dbReference type="GeneID" id="106806611"/>
<dbReference type="Proteomes" id="UP000695022">
    <property type="component" value="Unplaced"/>
</dbReference>
<keyword evidence="4" id="KW-1185">Reference proteome</keyword>
<dbReference type="Pfam" id="PF01067">
    <property type="entry name" value="Calpain_III"/>
    <property type="match status" value="1"/>
</dbReference>